<evidence type="ECO:0000256" key="3">
    <source>
        <dbReference type="ARBA" id="ARBA00022475"/>
    </source>
</evidence>
<dbReference type="AlphaFoldDB" id="M4SXS5"/>
<feature type="signal peptide" evidence="9">
    <location>
        <begin position="1"/>
        <end position="17"/>
    </location>
</feature>
<feature type="chain" id="PRO_5004058550" evidence="9">
    <location>
        <begin position="18"/>
        <end position="541"/>
    </location>
</feature>
<dbReference type="InterPro" id="IPR019609">
    <property type="entry name" value="Variant_surf_glycoprt_trypan_C"/>
</dbReference>
<keyword evidence="7" id="KW-0325">Glycoprotein</keyword>
<evidence type="ECO:0000313" key="12">
    <source>
        <dbReference type="EMBL" id="AGH61243.1"/>
    </source>
</evidence>
<evidence type="ECO:0000256" key="7">
    <source>
        <dbReference type="ARBA" id="ARBA00023180"/>
    </source>
</evidence>
<evidence type="ECO:0000259" key="10">
    <source>
        <dbReference type="Pfam" id="PF10659"/>
    </source>
</evidence>
<dbReference type="EMBL" id="KC613812">
    <property type="protein sequence ID" value="AGH61243.1"/>
    <property type="molecule type" value="Genomic_DNA"/>
</dbReference>
<dbReference type="Pfam" id="PF10659">
    <property type="entry name" value="Trypan_glycop_C"/>
    <property type="match status" value="1"/>
</dbReference>
<feature type="domain" description="Trypanosome variant surface glycoprotein B-type N-terminal" evidence="11">
    <location>
        <begin position="8"/>
        <end position="364"/>
    </location>
</feature>
<keyword evidence="6" id="KW-0472">Membrane</keyword>
<comment type="subcellular location">
    <subcellularLocation>
        <location evidence="2">Cell membrane</location>
        <topology evidence="2">Lipid-anchor</topology>
        <topology evidence="2">GPI-anchor</topology>
    </subcellularLocation>
</comment>
<keyword evidence="8" id="KW-0449">Lipoprotein</keyword>
<dbReference type="VEuPathDB" id="TriTrypDB:Tb927.9.16640"/>
<dbReference type="GO" id="GO:0098552">
    <property type="term" value="C:side of membrane"/>
    <property type="evidence" value="ECO:0007669"/>
    <property type="project" value="UniProtKB-KW"/>
</dbReference>
<evidence type="ECO:0000259" key="11">
    <source>
        <dbReference type="Pfam" id="PF13206"/>
    </source>
</evidence>
<evidence type="ECO:0000256" key="2">
    <source>
        <dbReference type="ARBA" id="ARBA00004609"/>
    </source>
</evidence>
<organism evidence="12">
    <name type="scientific">Trypanosoma brucei</name>
    <dbReference type="NCBI Taxonomy" id="5691"/>
    <lineage>
        <taxon>Eukaryota</taxon>
        <taxon>Discoba</taxon>
        <taxon>Euglenozoa</taxon>
        <taxon>Kinetoplastea</taxon>
        <taxon>Metakinetoplastina</taxon>
        <taxon>Trypanosomatida</taxon>
        <taxon>Trypanosomatidae</taxon>
        <taxon>Trypanosoma</taxon>
    </lineage>
</organism>
<accession>M4SXS5</accession>
<dbReference type="GO" id="GO:0005886">
    <property type="term" value="C:plasma membrane"/>
    <property type="evidence" value="ECO:0007669"/>
    <property type="project" value="UniProtKB-SubCell"/>
</dbReference>
<proteinExistence type="predicted"/>
<reference evidence="12" key="2">
    <citation type="journal article" date="2014" name="Mol. Biochem. Parasitol.">
        <title>Capturing the variant surface glycoprotein repertoire (the VSGnome) of Trypanosoma brucei Lister 427.</title>
        <authorList>
            <person name="Cross G.A."/>
            <person name="Kim H.S."/>
            <person name="Wickstead B."/>
        </authorList>
    </citation>
    <scope>NUCLEOTIDE SEQUENCE</scope>
    <source>
        <strain evidence="12">Lister 427</strain>
    </source>
</reference>
<evidence type="ECO:0000256" key="5">
    <source>
        <dbReference type="ARBA" id="ARBA00022729"/>
    </source>
</evidence>
<keyword evidence="3" id="KW-1003">Cell membrane</keyword>
<reference evidence="12" key="1">
    <citation type="submission" date="2013-02" db="EMBL/GenBank/DDBJ databases">
        <authorList>
            <person name="Cross G.A.M."/>
            <person name="Kim H.-S."/>
            <person name="Wickstead B."/>
        </authorList>
    </citation>
    <scope>NUCLEOTIDE SEQUENCE</scope>
    <source>
        <strain evidence="12">Lister 427</strain>
    </source>
</reference>
<sequence>MIASLIIALLFAAAVDATAPDAGSNSGDFAVLCEVISLARAGPAKIETPTAEDGILKAAALINLTLNSPETLDLLVKAENKDTAVKDTASALGKACTYIGHDICLKAADRHATHKDSNLYRLWFKLRTSQHTTSLVRHLTTEIKTTHALLVQKLAEASTDLAGADLKAALGPEPDGKTELKLSGDTKTRAQLCGEHAANTKGTIAGKSLATDAICLCGIDGTQATDKVCSYALAVTGTPLTNGQTDVKDQWKTIAEACDSQKTGNPTTSATIRAALTAFRQQIAIGKGADHKLTNILGLVDGDGRAGCAGEKDSNKGTCVFYGASKADHNLASIQWATKMNDAANKLETAQKAAAEAFRLHTKLITLNDSVTAAVFAPDPQAQSQLKPDATTKTTETNKKECEAITKAENCKSNGKCKWTKDTEETGKHCQLNDTHVAEKTTKAGTGTGKGAAGGPAASGCARHGNDKTACEADKTGDKQNCAWRKGKDNEPDQDKEMCRNGSFLSNKNFALSMAAAFVGFSILKFMKFMKLSKICCAEIF</sequence>
<name>M4SXS5_9TRYP</name>
<dbReference type="InterPro" id="IPR025932">
    <property type="entry name" value="Trypano_VSG_B_N_dom"/>
</dbReference>
<evidence type="ECO:0000256" key="9">
    <source>
        <dbReference type="SAM" id="SignalP"/>
    </source>
</evidence>
<evidence type="ECO:0000256" key="4">
    <source>
        <dbReference type="ARBA" id="ARBA00022622"/>
    </source>
</evidence>
<protein>
    <submittedName>
        <fullName evidence="12">Variant surface glycoprotein 789</fullName>
    </submittedName>
</protein>
<feature type="domain" description="Trypanosome variant surface glycoprotein C-terminal" evidence="10">
    <location>
        <begin position="402"/>
        <end position="521"/>
    </location>
</feature>
<evidence type="ECO:0000256" key="8">
    <source>
        <dbReference type="ARBA" id="ARBA00023288"/>
    </source>
</evidence>
<dbReference type="Pfam" id="PF13206">
    <property type="entry name" value="VSG_B"/>
    <property type="match status" value="1"/>
</dbReference>
<evidence type="ECO:0000256" key="1">
    <source>
        <dbReference type="ARBA" id="ARBA00002523"/>
    </source>
</evidence>
<comment type="function">
    <text evidence="1">VSG forms a coat on the surface of the parasite. The trypanosome evades the immune response of the host by expressing a series of antigenically distinct VSGs from an estimated 1000 VSG genes.</text>
</comment>
<keyword evidence="5 9" id="KW-0732">Signal</keyword>
<evidence type="ECO:0000256" key="6">
    <source>
        <dbReference type="ARBA" id="ARBA00023136"/>
    </source>
</evidence>
<dbReference type="VEuPathDB" id="TriTrypDB:Tb427_000419700"/>
<keyword evidence="4" id="KW-0336">GPI-anchor</keyword>